<evidence type="ECO:0000256" key="3">
    <source>
        <dbReference type="ARBA" id="ARBA00022741"/>
    </source>
</evidence>
<evidence type="ECO:0000313" key="9">
    <source>
        <dbReference type="Proteomes" id="UP000659496"/>
    </source>
</evidence>
<evidence type="ECO:0000256" key="2">
    <source>
        <dbReference type="ARBA" id="ARBA00022695"/>
    </source>
</evidence>
<proteinExistence type="predicted"/>
<keyword evidence="3" id="KW-0547">Nucleotide-binding</keyword>
<evidence type="ECO:0000256" key="5">
    <source>
        <dbReference type="ARBA" id="ARBA00034531"/>
    </source>
</evidence>
<dbReference type="EC" id="2.7.7.108" evidence="5"/>
<dbReference type="SUPFAM" id="SSF140931">
    <property type="entry name" value="Fic-like"/>
    <property type="match status" value="1"/>
</dbReference>
<dbReference type="PANTHER" id="PTHR39560:SF1">
    <property type="entry name" value="PROTEIN ADENYLYLTRANSFERASE FIC-RELATED"/>
    <property type="match status" value="1"/>
</dbReference>
<protein>
    <recommendedName>
        <fullName evidence="5">protein adenylyltransferase</fullName>
        <ecNumber evidence="5">2.7.7.108</ecNumber>
    </recommendedName>
</protein>
<dbReference type="EMBL" id="JACSQY010000006">
    <property type="protein sequence ID" value="MBD7908492.1"/>
    <property type="molecule type" value="Genomic_DNA"/>
</dbReference>
<name>A0ABR8PJX3_9BACL</name>
<keyword evidence="4" id="KW-0067">ATP-binding</keyword>
<comment type="caution">
    <text evidence="8">The sequence shown here is derived from an EMBL/GenBank/DDBJ whole genome shotgun (WGS) entry which is preliminary data.</text>
</comment>
<evidence type="ECO:0000256" key="4">
    <source>
        <dbReference type="ARBA" id="ARBA00022840"/>
    </source>
</evidence>
<evidence type="ECO:0000313" key="8">
    <source>
        <dbReference type="EMBL" id="MBD7908492.1"/>
    </source>
</evidence>
<keyword evidence="9" id="KW-1185">Reference proteome</keyword>
<keyword evidence="1" id="KW-0808">Transferase</keyword>
<dbReference type="PANTHER" id="PTHR39560">
    <property type="entry name" value="PROTEIN ADENYLYLTRANSFERASE FIC-RELATED"/>
    <property type="match status" value="1"/>
</dbReference>
<evidence type="ECO:0000256" key="1">
    <source>
        <dbReference type="ARBA" id="ARBA00022679"/>
    </source>
</evidence>
<dbReference type="Proteomes" id="UP000659496">
    <property type="component" value="Unassembled WGS sequence"/>
</dbReference>
<sequence>MKELTMESKEFKRVLQNLHLENLSLPLHMQKKILELVNSNVSITSALIKDLLQYGKYNEQVNDDFLLEKNLLNISSYEELERAEALAFSLRATELEKTEYAMVSLTLDGFKELHHYLFQDIYSFAGEFRDVQIMKGTTRFCQVQ</sequence>
<comment type="catalytic activity">
    <reaction evidence="6">
        <text>L-threonyl-[protein] + ATP = 3-O-(5'-adenylyl)-L-threonyl-[protein] + diphosphate</text>
        <dbReference type="Rhea" id="RHEA:54292"/>
        <dbReference type="Rhea" id="RHEA-COMP:11060"/>
        <dbReference type="Rhea" id="RHEA-COMP:13847"/>
        <dbReference type="ChEBI" id="CHEBI:30013"/>
        <dbReference type="ChEBI" id="CHEBI:30616"/>
        <dbReference type="ChEBI" id="CHEBI:33019"/>
        <dbReference type="ChEBI" id="CHEBI:138113"/>
        <dbReference type="EC" id="2.7.7.108"/>
    </reaction>
</comment>
<organism evidence="8 9">
    <name type="scientific">Sporosarcina gallistercoris</name>
    <dbReference type="NCBI Taxonomy" id="2762245"/>
    <lineage>
        <taxon>Bacteria</taxon>
        <taxon>Bacillati</taxon>
        <taxon>Bacillota</taxon>
        <taxon>Bacilli</taxon>
        <taxon>Bacillales</taxon>
        <taxon>Caryophanaceae</taxon>
        <taxon>Sporosarcina</taxon>
    </lineage>
</organism>
<dbReference type="InterPro" id="IPR036597">
    <property type="entry name" value="Fido-like_dom_sf"/>
</dbReference>
<evidence type="ECO:0000256" key="7">
    <source>
        <dbReference type="ARBA" id="ARBA00048696"/>
    </source>
</evidence>
<comment type="catalytic activity">
    <reaction evidence="7">
        <text>L-tyrosyl-[protein] + ATP = O-(5'-adenylyl)-L-tyrosyl-[protein] + diphosphate</text>
        <dbReference type="Rhea" id="RHEA:54288"/>
        <dbReference type="Rhea" id="RHEA-COMP:10136"/>
        <dbReference type="Rhea" id="RHEA-COMP:13846"/>
        <dbReference type="ChEBI" id="CHEBI:30616"/>
        <dbReference type="ChEBI" id="CHEBI:33019"/>
        <dbReference type="ChEBI" id="CHEBI:46858"/>
        <dbReference type="ChEBI" id="CHEBI:83624"/>
        <dbReference type="EC" id="2.7.7.108"/>
    </reaction>
</comment>
<accession>A0ABR8PJX3</accession>
<evidence type="ECO:0000256" key="6">
    <source>
        <dbReference type="ARBA" id="ARBA00047939"/>
    </source>
</evidence>
<gene>
    <name evidence="8" type="ORF">H9659_09130</name>
</gene>
<reference evidence="8 9" key="1">
    <citation type="submission" date="2020-08" db="EMBL/GenBank/DDBJ databases">
        <title>A Genomic Blueprint of the Chicken Gut Microbiome.</title>
        <authorList>
            <person name="Gilroy R."/>
            <person name="Ravi A."/>
            <person name="Getino M."/>
            <person name="Pursley I."/>
            <person name="Horton D.L."/>
            <person name="Alikhan N.-F."/>
            <person name="Baker D."/>
            <person name="Gharbi K."/>
            <person name="Hall N."/>
            <person name="Watson M."/>
            <person name="Adriaenssens E.M."/>
            <person name="Foster-Nyarko E."/>
            <person name="Jarju S."/>
            <person name="Secka A."/>
            <person name="Antonio M."/>
            <person name="Oren A."/>
            <person name="Chaudhuri R."/>
            <person name="La Ragione R.M."/>
            <person name="Hildebrand F."/>
            <person name="Pallen M.J."/>
        </authorList>
    </citation>
    <scope>NUCLEOTIDE SEQUENCE [LARGE SCALE GENOMIC DNA]</scope>
    <source>
        <strain evidence="8 9">Sa3CUA8</strain>
    </source>
</reference>
<keyword evidence="2" id="KW-0548">Nucleotidyltransferase</keyword>
<dbReference type="Gene3D" id="1.10.3290.10">
    <property type="entry name" value="Fido-like domain"/>
    <property type="match status" value="1"/>
</dbReference>